<dbReference type="InterPro" id="IPR014919">
    <property type="entry name" value="XisH"/>
</dbReference>
<accession>A0ABT7AWB4</accession>
<evidence type="ECO:0000313" key="2">
    <source>
        <dbReference type="Proteomes" id="UP001235303"/>
    </source>
</evidence>
<dbReference type="SUPFAM" id="SSF52980">
    <property type="entry name" value="Restriction endonuclease-like"/>
    <property type="match status" value="1"/>
</dbReference>
<sequence>MPAKDFYHDRVKTALIKDGWEITNDPLRLKWGIRELFVDLGVKKLIAARKAQQKIAVEIKGFTNPSAIADLEQALGQYLIYRAVLEEAYNDFSLYLAIRQTTYRAIFSEPIGELIVQKYKVKLLVFDDRNEEIRQWIT</sequence>
<dbReference type="EMBL" id="JAQOSP010000109">
    <property type="protein sequence ID" value="MDJ1171207.1"/>
    <property type="molecule type" value="Genomic_DNA"/>
</dbReference>
<protein>
    <submittedName>
        <fullName evidence="1">XisH family protein</fullName>
    </submittedName>
</protein>
<proteinExistence type="predicted"/>
<dbReference type="InterPro" id="IPR011856">
    <property type="entry name" value="tRNA_endonuc-like_dom_sf"/>
</dbReference>
<reference evidence="1 2" key="1">
    <citation type="submission" date="2023-01" db="EMBL/GenBank/DDBJ databases">
        <title>Novel diversity within Roseofilum (Cyanobacteria; Desertifilaceae) from marine benthic mats with descriptions of four novel species.</title>
        <authorList>
            <person name="Wang Y."/>
            <person name="Berthold D.E."/>
            <person name="Hu J."/>
            <person name="Lefler F.W."/>
            <person name="Laughinghouse H.D. IV."/>
        </authorList>
    </citation>
    <scope>NUCLEOTIDE SEQUENCE [LARGE SCALE GENOMIC DNA]</scope>
    <source>
        <strain evidence="1 2">BLCC-M154</strain>
    </source>
</reference>
<organism evidence="1 2">
    <name type="scientific">Roseofilum acuticapitatum BLCC-M154</name>
    <dbReference type="NCBI Taxonomy" id="3022444"/>
    <lineage>
        <taxon>Bacteria</taxon>
        <taxon>Bacillati</taxon>
        <taxon>Cyanobacteriota</taxon>
        <taxon>Cyanophyceae</taxon>
        <taxon>Desertifilales</taxon>
        <taxon>Desertifilaceae</taxon>
        <taxon>Roseofilum</taxon>
        <taxon>Roseofilum acuticapitatum</taxon>
    </lineage>
</organism>
<gene>
    <name evidence="1" type="ORF">PMG71_17400</name>
</gene>
<keyword evidence="2" id="KW-1185">Reference proteome</keyword>
<name>A0ABT7AWB4_9CYAN</name>
<dbReference type="Gene3D" id="3.40.1350.10">
    <property type="match status" value="1"/>
</dbReference>
<comment type="caution">
    <text evidence="1">The sequence shown here is derived from an EMBL/GenBank/DDBJ whole genome shotgun (WGS) entry which is preliminary data.</text>
</comment>
<dbReference type="CDD" id="cd22366">
    <property type="entry name" value="XisH-like"/>
    <property type="match status" value="1"/>
</dbReference>
<evidence type="ECO:0000313" key="1">
    <source>
        <dbReference type="EMBL" id="MDJ1171207.1"/>
    </source>
</evidence>
<dbReference type="Proteomes" id="UP001235303">
    <property type="component" value="Unassembled WGS sequence"/>
</dbReference>
<dbReference type="InterPro" id="IPR011335">
    <property type="entry name" value="Restrct_endonuc-II-like"/>
</dbReference>
<dbReference type="Pfam" id="PF08814">
    <property type="entry name" value="XisH"/>
    <property type="match status" value="1"/>
</dbReference>